<protein>
    <submittedName>
        <fullName evidence="1">Uncharacterized protein</fullName>
    </submittedName>
</protein>
<gene>
    <name evidence="1" type="ORF">ACFQDL_02440</name>
</gene>
<name>A0ABW1ZTL9_9GAMM</name>
<evidence type="ECO:0000313" key="1">
    <source>
        <dbReference type="EMBL" id="MFC6669096.1"/>
    </source>
</evidence>
<dbReference type="Proteomes" id="UP001596422">
    <property type="component" value="Unassembled WGS sequence"/>
</dbReference>
<dbReference type="RefSeq" id="WP_379907647.1">
    <property type="nucleotide sequence ID" value="NZ_JBHSWE010000001.1"/>
</dbReference>
<reference evidence="2" key="1">
    <citation type="journal article" date="2019" name="Int. J. Syst. Evol. Microbiol.">
        <title>The Global Catalogue of Microorganisms (GCM) 10K type strain sequencing project: providing services to taxonomists for standard genome sequencing and annotation.</title>
        <authorList>
            <consortium name="The Broad Institute Genomics Platform"/>
            <consortium name="The Broad Institute Genome Sequencing Center for Infectious Disease"/>
            <person name="Wu L."/>
            <person name="Ma J."/>
        </authorList>
    </citation>
    <scope>NUCLEOTIDE SEQUENCE [LARGE SCALE GENOMIC DNA]</scope>
    <source>
        <strain evidence="2">NBRC 111756</strain>
    </source>
</reference>
<dbReference type="EMBL" id="JBHSWE010000001">
    <property type="protein sequence ID" value="MFC6669096.1"/>
    <property type="molecule type" value="Genomic_DNA"/>
</dbReference>
<sequence>MTEPCKALPFLERFQSGDYRSPGHAGPLLLLFELLLETGRRDEAAELWALRLPKGPPITTSVSQLFRCARPALQAIRQRKAGSTGLTGCSRIRASIR</sequence>
<organism evidence="1 2">
    <name type="scientific">Marinobacterium aestuariivivens</name>
    <dbReference type="NCBI Taxonomy" id="1698799"/>
    <lineage>
        <taxon>Bacteria</taxon>
        <taxon>Pseudomonadati</taxon>
        <taxon>Pseudomonadota</taxon>
        <taxon>Gammaproteobacteria</taxon>
        <taxon>Oceanospirillales</taxon>
        <taxon>Oceanospirillaceae</taxon>
        <taxon>Marinobacterium</taxon>
    </lineage>
</organism>
<accession>A0ABW1ZTL9</accession>
<keyword evidence="2" id="KW-1185">Reference proteome</keyword>
<evidence type="ECO:0000313" key="2">
    <source>
        <dbReference type="Proteomes" id="UP001596422"/>
    </source>
</evidence>
<comment type="caution">
    <text evidence="1">The sequence shown here is derived from an EMBL/GenBank/DDBJ whole genome shotgun (WGS) entry which is preliminary data.</text>
</comment>
<proteinExistence type="predicted"/>